<name>A0AAV6ZNL1_ENGPU</name>
<dbReference type="InterPro" id="IPR007111">
    <property type="entry name" value="NACHT_NTPase"/>
</dbReference>
<dbReference type="Gene3D" id="3.80.10.10">
    <property type="entry name" value="Ribonuclease Inhibitor"/>
    <property type="match status" value="1"/>
</dbReference>
<dbReference type="SUPFAM" id="SSF52540">
    <property type="entry name" value="P-loop containing nucleoside triphosphate hydrolases"/>
    <property type="match status" value="1"/>
</dbReference>
<keyword evidence="8" id="KW-0395">Inflammatory response</keyword>
<dbReference type="SUPFAM" id="SSF52047">
    <property type="entry name" value="RNI-like"/>
    <property type="match status" value="1"/>
</dbReference>
<dbReference type="EMBL" id="WNYA01000707">
    <property type="protein sequence ID" value="KAG8547498.1"/>
    <property type="molecule type" value="Genomic_DNA"/>
</dbReference>
<sequence>MDVLSPGDDDETRQFYQQLCHYPHHVLRITYEYFQEDLICIVKNMSPRSLLLELHSWNLPDLEKYKDLEHNRKTLARTLLEEIFRRGREAVIGLWVSLYVLRKDHGSPTLDAVLEELIHRGDTLAEQILLDEEGHHLPLELREIQNYHKKHLYEKYENLTEYKPPTSNMEGESFPFCTRYVNLIIVSTDHFRERSENELIETGAKHEKFLKEKLNELQHISPNKMFRWCHRSRLVPRMVMVVGVPGVGKTTLMQKIVYDWVKGDLYQRFSFVFFFKFRELNQWDKVSLETLILHHYPYLWQQLGNIFQDPEKLLFIFDSLDESNHTMDFTSRHLCSDPKQPEHCGHIVVSLVRKSLLTGCSVLMTSRPTRLASMDCNVFQRMVEITGFFTEERKIYFENFFHDPELAEKAFTYVRQNDTLYTFCYLPSYCWIICTVLSRSFQTTSSDQQVSLLPRTVTQLFAIFVANILSNHSLEKSGAQKLLQSIGWMAEHGVMNHRIIFDDRDLESFHVDNKSKLLSSFLMESEEPVSYSFLHITVQEFFSAFVHYADYSPEKLQESLNKSKSYPDGRGEMFLRFLCGLSDATTRSLLTGYLDTRAAQASRDVIMWLNNFISEEQKIKDKRHLLRTFFYLFESRNKFLVLESLKSHRTFDFSGVNMSALDCTVLAFILESCTKVEELELSRCSIDTEGLERLAPALYNIQTLSLADNNLPDRSCMQLASIIRNNPSLKRLDLSKNHLSGPHFSVLIEALSSPDCSIEELQLANNNLSKASCIHLATVIRNNPSLKKLVLHNNRLYGPQLSDLMEALSSPGCRIEELHLDDNDLPNKSCTQLASGIRNNPSLKKLDLYKNRLSGPHLSDLMEALSSPGCRIEELHLADNNLDNTSCIQLASGIRNNPSLKKLILHDNHLFGPHLSDLMEALSSPDCGIEELNFGWK</sequence>
<proteinExistence type="inferred from homology"/>
<evidence type="ECO:0000313" key="11">
    <source>
        <dbReference type="EMBL" id="KAG8547498.1"/>
    </source>
</evidence>
<dbReference type="Pfam" id="PF17779">
    <property type="entry name" value="WHD_NOD2"/>
    <property type="match status" value="1"/>
</dbReference>
<dbReference type="PANTHER" id="PTHR45690:SF19">
    <property type="entry name" value="NACHT, LRR AND PYD DOMAINS-CONTAINING PROTEIN 3"/>
    <property type="match status" value="1"/>
</dbReference>
<evidence type="ECO:0000256" key="8">
    <source>
        <dbReference type="ARBA" id="ARBA00023198"/>
    </source>
</evidence>
<evidence type="ECO:0000259" key="10">
    <source>
        <dbReference type="PROSITE" id="PS50837"/>
    </source>
</evidence>
<accession>A0AAV6ZNL1</accession>
<evidence type="ECO:0000256" key="6">
    <source>
        <dbReference type="ARBA" id="ARBA00022840"/>
    </source>
</evidence>
<dbReference type="InterPro" id="IPR041075">
    <property type="entry name" value="NOD1/2_WH"/>
</dbReference>
<dbReference type="GO" id="GO:0045087">
    <property type="term" value="P:innate immune response"/>
    <property type="evidence" value="ECO:0007669"/>
    <property type="project" value="UniProtKB-KW"/>
</dbReference>
<dbReference type="GO" id="GO:0005524">
    <property type="term" value="F:ATP binding"/>
    <property type="evidence" value="ECO:0007669"/>
    <property type="project" value="UniProtKB-KW"/>
</dbReference>
<comment type="caution">
    <text evidence="11">The sequence shown here is derived from an EMBL/GenBank/DDBJ whole genome shotgun (WGS) entry which is preliminary data.</text>
</comment>
<keyword evidence="9" id="KW-1271">Inflammasome</keyword>
<dbReference type="InterPro" id="IPR041267">
    <property type="entry name" value="NLRP_HD2"/>
</dbReference>
<dbReference type="Pfam" id="PF17776">
    <property type="entry name" value="NLRC4_HD2"/>
    <property type="match status" value="1"/>
</dbReference>
<evidence type="ECO:0000256" key="3">
    <source>
        <dbReference type="ARBA" id="ARBA00022490"/>
    </source>
</evidence>
<protein>
    <recommendedName>
        <fullName evidence="10">NACHT domain-containing protein</fullName>
    </recommendedName>
</protein>
<evidence type="ECO:0000256" key="7">
    <source>
        <dbReference type="ARBA" id="ARBA00022843"/>
    </source>
</evidence>
<evidence type="ECO:0000256" key="5">
    <source>
        <dbReference type="ARBA" id="ARBA00022741"/>
    </source>
</evidence>
<keyword evidence="7" id="KW-0832">Ubl conjugation</keyword>
<gene>
    <name evidence="11" type="ORF">GDO81_028211</name>
</gene>
<evidence type="ECO:0000256" key="4">
    <source>
        <dbReference type="ARBA" id="ARBA00022737"/>
    </source>
</evidence>
<keyword evidence="12" id="KW-1185">Reference proteome</keyword>
<keyword evidence="4" id="KW-0677">Repeat</keyword>
<dbReference type="InterPro" id="IPR032675">
    <property type="entry name" value="LRR_dom_sf"/>
</dbReference>
<dbReference type="Proteomes" id="UP000824782">
    <property type="component" value="Unassembled WGS sequence"/>
</dbReference>
<dbReference type="InterPro" id="IPR050637">
    <property type="entry name" value="NLRP_innate_immun_reg"/>
</dbReference>
<comment type="subcellular location">
    <subcellularLocation>
        <location evidence="1">Inflammasome</location>
    </subcellularLocation>
</comment>
<dbReference type="PANTHER" id="PTHR45690">
    <property type="entry name" value="NACHT, LRR AND PYD DOMAINS-CONTAINING PROTEIN 12"/>
    <property type="match status" value="1"/>
</dbReference>
<dbReference type="PROSITE" id="PS50837">
    <property type="entry name" value="NACHT"/>
    <property type="match status" value="1"/>
</dbReference>
<dbReference type="InterPro" id="IPR001611">
    <property type="entry name" value="Leu-rich_rpt"/>
</dbReference>
<dbReference type="InterPro" id="IPR027417">
    <property type="entry name" value="P-loop_NTPase"/>
</dbReference>
<dbReference type="GO" id="GO:0006954">
    <property type="term" value="P:inflammatory response"/>
    <property type="evidence" value="ECO:0007669"/>
    <property type="project" value="UniProtKB-KW"/>
</dbReference>
<comment type="similarity">
    <text evidence="2">Belongs to the NLRP family.</text>
</comment>
<keyword evidence="3" id="KW-0963">Cytoplasm</keyword>
<keyword evidence="5" id="KW-0547">Nucleotide-binding</keyword>
<evidence type="ECO:0000256" key="2">
    <source>
        <dbReference type="ARBA" id="ARBA00008665"/>
    </source>
</evidence>
<evidence type="ECO:0000313" key="12">
    <source>
        <dbReference type="Proteomes" id="UP000824782"/>
    </source>
</evidence>
<dbReference type="Pfam" id="PF05729">
    <property type="entry name" value="NACHT"/>
    <property type="match status" value="1"/>
</dbReference>
<reference evidence="11" key="1">
    <citation type="thesis" date="2020" institute="ProQuest LLC" country="789 East Eisenhower Parkway, Ann Arbor, MI, USA">
        <title>Comparative Genomics and Chromosome Evolution.</title>
        <authorList>
            <person name="Mudd A.B."/>
        </authorList>
    </citation>
    <scope>NUCLEOTIDE SEQUENCE</scope>
    <source>
        <strain evidence="11">237g6f4</strain>
        <tissue evidence="11">Blood</tissue>
    </source>
</reference>
<dbReference type="Pfam" id="PF13516">
    <property type="entry name" value="LRR_6"/>
    <property type="match status" value="2"/>
</dbReference>
<dbReference type="GO" id="GO:0005829">
    <property type="term" value="C:cytosol"/>
    <property type="evidence" value="ECO:0007669"/>
    <property type="project" value="UniProtKB-SubCell"/>
</dbReference>
<keyword evidence="6" id="KW-0067">ATP-binding</keyword>
<organism evidence="11 12">
    <name type="scientific">Engystomops pustulosus</name>
    <name type="common">Tungara frog</name>
    <name type="synonym">Physalaemus pustulosus</name>
    <dbReference type="NCBI Taxonomy" id="76066"/>
    <lineage>
        <taxon>Eukaryota</taxon>
        <taxon>Metazoa</taxon>
        <taxon>Chordata</taxon>
        <taxon>Craniata</taxon>
        <taxon>Vertebrata</taxon>
        <taxon>Euteleostomi</taxon>
        <taxon>Amphibia</taxon>
        <taxon>Batrachia</taxon>
        <taxon>Anura</taxon>
        <taxon>Neobatrachia</taxon>
        <taxon>Hyloidea</taxon>
        <taxon>Leptodactylidae</taxon>
        <taxon>Leiuperinae</taxon>
        <taxon>Engystomops</taxon>
    </lineage>
</organism>
<feature type="domain" description="NACHT" evidence="10">
    <location>
        <begin position="237"/>
        <end position="368"/>
    </location>
</feature>
<dbReference type="SMART" id="SM00368">
    <property type="entry name" value="LRR_RI"/>
    <property type="match status" value="8"/>
</dbReference>
<evidence type="ECO:0000256" key="9">
    <source>
        <dbReference type="ARBA" id="ARBA00023233"/>
    </source>
</evidence>
<dbReference type="AlphaFoldDB" id="A0AAV6ZNL1"/>
<dbReference type="Gene3D" id="3.40.50.300">
    <property type="entry name" value="P-loop containing nucleotide triphosphate hydrolases"/>
    <property type="match status" value="1"/>
</dbReference>
<evidence type="ECO:0000256" key="1">
    <source>
        <dbReference type="ARBA" id="ARBA00004110"/>
    </source>
</evidence>